<reference evidence="3 4" key="1">
    <citation type="submission" date="2024-09" db="EMBL/GenBank/DDBJ databases">
        <authorList>
            <person name="Sun Q."/>
            <person name="Mori K."/>
        </authorList>
    </citation>
    <scope>NUCLEOTIDE SEQUENCE [LARGE SCALE GENOMIC DNA]</scope>
    <source>
        <strain evidence="3 4">CCM 4839</strain>
    </source>
</reference>
<dbReference type="InterPro" id="IPR001478">
    <property type="entry name" value="PDZ"/>
</dbReference>
<feature type="domain" description="Peptidase S55" evidence="2">
    <location>
        <begin position="200"/>
        <end position="439"/>
    </location>
</feature>
<evidence type="ECO:0000313" key="4">
    <source>
        <dbReference type="Proteomes" id="UP001589818"/>
    </source>
</evidence>
<dbReference type="GO" id="GO:0016787">
    <property type="term" value="F:hydrolase activity"/>
    <property type="evidence" value="ECO:0007669"/>
    <property type="project" value="UniProtKB-KW"/>
</dbReference>
<gene>
    <name evidence="3" type="primary">spoIVB</name>
    <name evidence="3" type="ORF">ACFFJ8_28365</name>
</gene>
<dbReference type="Proteomes" id="UP001589818">
    <property type="component" value="Unassembled WGS sequence"/>
</dbReference>
<dbReference type="RefSeq" id="WP_204816389.1">
    <property type="nucleotide sequence ID" value="NZ_JANHOF010000001.1"/>
</dbReference>
<dbReference type="Gene3D" id="2.30.42.10">
    <property type="match status" value="1"/>
</dbReference>
<accession>A0ABV6JH91</accession>
<dbReference type="SUPFAM" id="SSF50494">
    <property type="entry name" value="Trypsin-like serine proteases"/>
    <property type="match status" value="1"/>
</dbReference>
<dbReference type="InterPro" id="IPR009003">
    <property type="entry name" value="Peptidase_S1_PA"/>
</dbReference>
<protein>
    <submittedName>
        <fullName evidence="3">SpoIVB peptidase</fullName>
        <ecNumber evidence="3">3.4.21.116</ecNumber>
    </submittedName>
</protein>
<dbReference type="PROSITE" id="PS51494">
    <property type="entry name" value="SPOIVB"/>
    <property type="match status" value="1"/>
</dbReference>
<dbReference type="Pfam" id="PF05580">
    <property type="entry name" value="Peptidase_S55"/>
    <property type="match status" value="1"/>
</dbReference>
<dbReference type="EMBL" id="JBHLVF010000041">
    <property type="protein sequence ID" value="MFC0395269.1"/>
    <property type="molecule type" value="Genomic_DNA"/>
</dbReference>
<dbReference type="InterPro" id="IPR036034">
    <property type="entry name" value="PDZ_sf"/>
</dbReference>
<evidence type="ECO:0000259" key="2">
    <source>
        <dbReference type="PROSITE" id="PS51494"/>
    </source>
</evidence>
<keyword evidence="1" id="KW-0720">Serine protease</keyword>
<evidence type="ECO:0000313" key="3">
    <source>
        <dbReference type="EMBL" id="MFC0395269.1"/>
    </source>
</evidence>
<keyword evidence="3" id="KW-0378">Hydrolase</keyword>
<keyword evidence="4" id="KW-1185">Reference proteome</keyword>
<comment type="caution">
    <text evidence="3">The sequence shown here is derived from an EMBL/GenBank/DDBJ whole genome shotgun (WGS) entry which is preliminary data.</text>
</comment>
<dbReference type="SMART" id="SM00228">
    <property type="entry name" value="PDZ"/>
    <property type="match status" value="1"/>
</dbReference>
<dbReference type="EC" id="3.4.21.116" evidence="3"/>
<dbReference type="NCBIfam" id="TIGR02860">
    <property type="entry name" value="spore_IV_B"/>
    <property type="match status" value="1"/>
</dbReference>
<dbReference type="InterPro" id="IPR008763">
    <property type="entry name" value="Peptidase_S55"/>
</dbReference>
<proteinExistence type="predicted"/>
<organism evidence="3 4">
    <name type="scientific">Paenibacillus mendelii</name>
    <dbReference type="NCBI Taxonomy" id="206163"/>
    <lineage>
        <taxon>Bacteria</taxon>
        <taxon>Bacillati</taxon>
        <taxon>Bacillota</taxon>
        <taxon>Bacilli</taxon>
        <taxon>Bacillales</taxon>
        <taxon>Paenibacillaceae</taxon>
        <taxon>Paenibacillus</taxon>
    </lineage>
</organism>
<dbReference type="InterPro" id="IPR014219">
    <property type="entry name" value="SpoIVB"/>
</dbReference>
<dbReference type="Pfam" id="PF17820">
    <property type="entry name" value="PDZ_6"/>
    <property type="match status" value="1"/>
</dbReference>
<evidence type="ECO:0000256" key="1">
    <source>
        <dbReference type="ARBA" id="ARBA00022825"/>
    </source>
</evidence>
<keyword evidence="1" id="KW-0645">Protease</keyword>
<sequence>MNANRRKRWLGLVLVFFVCVLGLSSPFQHYAAFPNELRLFSGQLKQLDYGMPVHAQVTVDPRMLQVNGSNNQSFSVDLNKPLSIQSQQSGETTMKLKLFGKIPFKTVKVNVVPDLKVIPGGQTIGVKVKSAGIMVVGHHQVVTSKGMKVSPGETANLQLGDLIVQINGKHIKEVQKVAELAEQAGTDKRPLQLTVKRGERVFQTKLAPVYDLEDRAWRLGLYIRDSAAGVGTLTFYAPDQGVYGALGHVITDMDTQTPIEVGEGQILQSHVTSINKSQNGEPGEKRAQFVKESKVLGNIERNTPFGIFGKMTELPSHSYNQQAMPVAFAEEVKEGPAQILTVVNGQKIERFNVEIVHVTSQSSPATKGMVIKITDPRLIERTGGIVQGMSGSPIIQDGKLIGAVTHVFVNDPTSGYGCFIEWMLQDAGVLLKTASSNLKAA</sequence>
<dbReference type="SUPFAM" id="SSF50156">
    <property type="entry name" value="PDZ domain-like"/>
    <property type="match status" value="1"/>
</dbReference>
<name>A0ABV6JH91_9BACL</name>
<dbReference type="InterPro" id="IPR041489">
    <property type="entry name" value="PDZ_6"/>
</dbReference>